<gene>
    <name evidence="9" type="ORF">Q4568_10815</name>
</gene>
<evidence type="ECO:0000313" key="10">
    <source>
        <dbReference type="Proteomes" id="UP001170624"/>
    </source>
</evidence>
<reference evidence="9" key="1">
    <citation type="submission" date="2023-07" db="EMBL/GenBank/DDBJ databases">
        <title>Genome content predicts the carbon catabolic preferences of heterotrophic bacteria.</title>
        <authorList>
            <person name="Gralka M."/>
        </authorList>
    </citation>
    <scope>NUCLEOTIDE SEQUENCE</scope>
    <source>
        <strain evidence="9">G2M05</strain>
    </source>
</reference>
<dbReference type="Pfam" id="PF01032">
    <property type="entry name" value="FecCD"/>
    <property type="match status" value="1"/>
</dbReference>
<dbReference type="InterPro" id="IPR000522">
    <property type="entry name" value="ABC_transptr_permease_BtuC"/>
</dbReference>
<protein>
    <submittedName>
        <fullName evidence="9">Iron ABC transporter permease</fullName>
    </submittedName>
</protein>
<evidence type="ECO:0000256" key="4">
    <source>
        <dbReference type="ARBA" id="ARBA00022475"/>
    </source>
</evidence>
<dbReference type="AlphaFoldDB" id="A0AAW7Y8N5"/>
<evidence type="ECO:0000256" key="1">
    <source>
        <dbReference type="ARBA" id="ARBA00004651"/>
    </source>
</evidence>
<comment type="subcellular location">
    <subcellularLocation>
        <location evidence="1">Cell membrane</location>
        <topology evidence="1">Multi-pass membrane protein</topology>
    </subcellularLocation>
</comment>
<dbReference type="GO" id="GO:0033214">
    <property type="term" value="P:siderophore-iron import into cell"/>
    <property type="evidence" value="ECO:0007669"/>
    <property type="project" value="TreeGrafter"/>
</dbReference>
<dbReference type="Gene3D" id="1.10.3470.10">
    <property type="entry name" value="ABC transporter involved in vitamin B12 uptake, BtuC"/>
    <property type="match status" value="1"/>
</dbReference>
<accession>A0AAW7Y8N5</accession>
<keyword evidence="4" id="KW-1003">Cell membrane</keyword>
<dbReference type="Proteomes" id="UP001170624">
    <property type="component" value="Unassembled WGS sequence"/>
</dbReference>
<name>A0AAW7Y8N5_9GAMM</name>
<dbReference type="GO" id="GO:0022857">
    <property type="term" value="F:transmembrane transporter activity"/>
    <property type="evidence" value="ECO:0007669"/>
    <property type="project" value="InterPro"/>
</dbReference>
<dbReference type="EMBL" id="JAUOPU010000009">
    <property type="protein sequence ID" value="MDO6543025.1"/>
    <property type="molecule type" value="Genomic_DNA"/>
</dbReference>
<comment type="similarity">
    <text evidence="2">Belongs to the binding-protein-dependent transport system permease family. FecCD subfamily.</text>
</comment>
<dbReference type="PANTHER" id="PTHR30472:SF67">
    <property type="entry name" value="PERMEASE OF ABC TRANSPORTER-RELATED"/>
    <property type="match status" value="1"/>
</dbReference>
<evidence type="ECO:0000256" key="2">
    <source>
        <dbReference type="ARBA" id="ARBA00007935"/>
    </source>
</evidence>
<dbReference type="CDD" id="cd06550">
    <property type="entry name" value="TM_ABC_iron-siderophores_like"/>
    <property type="match status" value="1"/>
</dbReference>
<feature type="transmembrane region" description="Helical" evidence="8">
    <location>
        <begin position="236"/>
        <end position="262"/>
    </location>
</feature>
<dbReference type="PANTHER" id="PTHR30472">
    <property type="entry name" value="FERRIC ENTEROBACTIN TRANSPORT SYSTEM PERMEASE PROTEIN"/>
    <property type="match status" value="1"/>
</dbReference>
<keyword evidence="3" id="KW-0813">Transport</keyword>
<keyword evidence="6 8" id="KW-1133">Transmembrane helix</keyword>
<sequence length="328" mass="35039">MTVHYCFLVVSLAISVFLCALLGAVPTTANDVLSAFVGLIDRESLNGIELIVAELRFPRLILAILTGGGLAICGLVLQKLTRNPLADPFLFGLSAGASSGAVACIVLNITVMGMFSLPVFAFCGAMLAQLMLHTLTSQNQWHPERVVLAGLIVNSLFSAITGFLIFSGDQRTAQSVLFWLMGGLGLAKWSILPIIALVVAGCYAVIYSQQRSIDRLMTGDELAASMGVNVQRTRKGLFAIVALLTATLVAWTGTIGFVGLIIPNIVNRLGVYRIQHQLLICFLFGAIFLVWADAGARALLQPQELPISMITSSVGAFVCLTLIVSRKL</sequence>
<feature type="transmembrane region" description="Helical" evidence="8">
    <location>
        <begin position="146"/>
        <end position="166"/>
    </location>
</feature>
<evidence type="ECO:0000256" key="3">
    <source>
        <dbReference type="ARBA" id="ARBA00022448"/>
    </source>
</evidence>
<evidence type="ECO:0000256" key="6">
    <source>
        <dbReference type="ARBA" id="ARBA00022989"/>
    </source>
</evidence>
<dbReference type="SUPFAM" id="SSF81345">
    <property type="entry name" value="ABC transporter involved in vitamin B12 uptake, BtuC"/>
    <property type="match status" value="1"/>
</dbReference>
<evidence type="ECO:0000256" key="5">
    <source>
        <dbReference type="ARBA" id="ARBA00022692"/>
    </source>
</evidence>
<feature type="transmembrane region" description="Helical" evidence="8">
    <location>
        <begin position="115"/>
        <end position="134"/>
    </location>
</feature>
<feature type="transmembrane region" description="Helical" evidence="8">
    <location>
        <begin position="89"/>
        <end position="109"/>
    </location>
</feature>
<keyword evidence="5 8" id="KW-0812">Transmembrane</keyword>
<evidence type="ECO:0000313" key="9">
    <source>
        <dbReference type="EMBL" id="MDO6543025.1"/>
    </source>
</evidence>
<dbReference type="RefSeq" id="WP_303499515.1">
    <property type="nucleotide sequence ID" value="NZ_JAUOPU010000009.1"/>
</dbReference>
<keyword evidence="7 8" id="KW-0472">Membrane</keyword>
<feature type="transmembrane region" description="Helical" evidence="8">
    <location>
        <begin position="186"/>
        <end position="207"/>
    </location>
</feature>
<proteinExistence type="inferred from homology"/>
<organism evidence="9 10">
    <name type="scientific">Photobacterium sanguinicancri</name>
    <dbReference type="NCBI Taxonomy" id="875932"/>
    <lineage>
        <taxon>Bacteria</taxon>
        <taxon>Pseudomonadati</taxon>
        <taxon>Pseudomonadota</taxon>
        <taxon>Gammaproteobacteria</taxon>
        <taxon>Vibrionales</taxon>
        <taxon>Vibrionaceae</taxon>
        <taxon>Photobacterium</taxon>
    </lineage>
</organism>
<feature type="transmembrane region" description="Helical" evidence="8">
    <location>
        <begin position="305"/>
        <end position="325"/>
    </location>
</feature>
<comment type="caution">
    <text evidence="9">The sequence shown here is derived from an EMBL/GenBank/DDBJ whole genome shotgun (WGS) entry which is preliminary data.</text>
</comment>
<feature type="transmembrane region" description="Helical" evidence="8">
    <location>
        <begin position="58"/>
        <end position="77"/>
    </location>
</feature>
<dbReference type="GO" id="GO:0005886">
    <property type="term" value="C:plasma membrane"/>
    <property type="evidence" value="ECO:0007669"/>
    <property type="project" value="UniProtKB-SubCell"/>
</dbReference>
<evidence type="ECO:0000256" key="7">
    <source>
        <dbReference type="ARBA" id="ARBA00023136"/>
    </source>
</evidence>
<evidence type="ECO:0000256" key="8">
    <source>
        <dbReference type="SAM" id="Phobius"/>
    </source>
</evidence>
<dbReference type="InterPro" id="IPR037294">
    <property type="entry name" value="ABC_BtuC-like"/>
</dbReference>
<feature type="transmembrane region" description="Helical" evidence="8">
    <location>
        <begin position="274"/>
        <end position="293"/>
    </location>
</feature>